<sequence>MHPDVTPYESPDLPWGGTHHGHSGWKDVFSKMIDAFTRLQIVDIRPFEKDDAVVICCKMTTHSWANGSVMTHPMVQVTTMKDDRIFEARAFCWNVPDYIAAAGR</sequence>
<organism evidence="2 3">
    <name type="scientific">Xanthomonas theicola</name>
    <dbReference type="NCBI Taxonomy" id="56464"/>
    <lineage>
        <taxon>Bacteria</taxon>
        <taxon>Pseudomonadati</taxon>
        <taxon>Pseudomonadota</taxon>
        <taxon>Gammaproteobacteria</taxon>
        <taxon>Lysobacterales</taxon>
        <taxon>Lysobacteraceae</taxon>
        <taxon>Xanthomonas</taxon>
    </lineage>
</organism>
<accession>A0A2S6ZJM3</accession>
<name>A0A2S6ZJM3_9XANT</name>
<dbReference type="EMBL" id="MIGX01000009">
    <property type="protein sequence ID" value="PPT92461.1"/>
    <property type="molecule type" value="Genomic_DNA"/>
</dbReference>
<evidence type="ECO:0000313" key="3">
    <source>
        <dbReference type="Proteomes" id="UP000239898"/>
    </source>
</evidence>
<evidence type="ECO:0000259" key="1">
    <source>
        <dbReference type="Pfam" id="PF12680"/>
    </source>
</evidence>
<feature type="domain" description="SnoaL-like" evidence="1">
    <location>
        <begin position="2"/>
        <end position="87"/>
    </location>
</feature>
<dbReference type="RefSeq" id="WP_128419196.1">
    <property type="nucleotide sequence ID" value="NZ_CP049017.1"/>
</dbReference>
<gene>
    <name evidence="2" type="ORF">XthCFBP4691_03755</name>
</gene>
<dbReference type="SUPFAM" id="SSF54427">
    <property type="entry name" value="NTF2-like"/>
    <property type="match status" value="1"/>
</dbReference>
<reference evidence="2 3" key="1">
    <citation type="submission" date="2016-08" db="EMBL/GenBank/DDBJ databases">
        <title>Evolution of the type three secretion system and type three effector repertoires in Xanthomonas.</title>
        <authorList>
            <person name="Merda D."/>
            <person name="Briand M."/>
            <person name="Bosis E."/>
            <person name="Rousseau C."/>
            <person name="Portier P."/>
            <person name="Jacques M.-A."/>
            <person name="Fischer-Le Saux M."/>
        </authorList>
    </citation>
    <scope>NUCLEOTIDE SEQUENCE [LARGE SCALE GENOMIC DNA]</scope>
    <source>
        <strain evidence="2 3">CFBP 4691</strain>
    </source>
</reference>
<dbReference type="Proteomes" id="UP000239898">
    <property type="component" value="Unassembled WGS sequence"/>
</dbReference>
<proteinExistence type="predicted"/>
<dbReference type="InterPro" id="IPR037401">
    <property type="entry name" value="SnoaL-like"/>
</dbReference>
<dbReference type="Gene3D" id="3.10.450.50">
    <property type="match status" value="1"/>
</dbReference>
<keyword evidence="3" id="KW-1185">Reference proteome</keyword>
<dbReference type="Pfam" id="PF12680">
    <property type="entry name" value="SnoaL_2"/>
    <property type="match status" value="1"/>
</dbReference>
<evidence type="ECO:0000313" key="2">
    <source>
        <dbReference type="EMBL" id="PPT92461.1"/>
    </source>
</evidence>
<dbReference type="AlphaFoldDB" id="A0A2S6ZJM3"/>
<protein>
    <recommendedName>
        <fullName evidence="1">SnoaL-like domain-containing protein</fullName>
    </recommendedName>
</protein>
<comment type="caution">
    <text evidence="2">The sequence shown here is derived from an EMBL/GenBank/DDBJ whole genome shotgun (WGS) entry which is preliminary data.</text>
</comment>
<dbReference type="OrthoDB" id="391735at2"/>
<dbReference type="InterPro" id="IPR032710">
    <property type="entry name" value="NTF2-like_dom_sf"/>
</dbReference>